<dbReference type="AlphaFoldDB" id="A0A1H2V5H6"/>
<accession>A0A1H2V5H6</accession>
<gene>
    <name evidence="1" type="ORF">SAMN05421783_106144</name>
</gene>
<proteinExistence type="predicted"/>
<name>A0A1H2V5H6_THIRO</name>
<reference evidence="2" key="1">
    <citation type="submission" date="2016-10" db="EMBL/GenBank/DDBJ databases">
        <authorList>
            <person name="Varghese N."/>
            <person name="Submissions S."/>
        </authorList>
    </citation>
    <scope>NUCLEOTIDE SEQUENCE [LARGE SCALE GENOMIC DNA]</scope>
    <source>
        <strain evidence="2">DSM 217</strain>
    </source>
</reference>
<sequence>MKARLLVDFCNVRGFGERRGHLFALELTRFHNV</sequence>
<organism evidence="1 2">
    <name type="scientific">Thiocapsa roseopersicina</name>
    <dbReference type="NCBI Taxonomy" id="1058"/>
    <lineage>
        <taxon>Bacteria</taxon>
        <taxon>Pseudomonadati</taxon>
        <taxon>Pseudomonadota</taxon>
        <taxon>Gammaproteobacteria</taxon>
        <taxon>Chromatiales</taxon>
        <taxon>Chromatiaceae</taxon>
        <taxon>Thiocapsa</taxon>
    </lineage>
</organism>
<evidence type="ECO:0000313" key="2">
    <source>
        <dbReference type="Proteomes" id="UP000198816"/>
    </source>
</evidence>
<evidence type="ECO:0000313" key="1">
    <source>
        <dbReference type="EMBL" id="SDW63567.1"/>
    </source>
</evidence>
<keyword evidence="2" id="KW-1185">Reference proteome</keyword>
<protein>
    <submittedName>
        <fullName evidence="1">Uncharacterized protein</fullName>
    </submittedName>
</protein>
<dbReference type="Proteomes" id="UP000198816">
    <property type="component" value="Unassembled WGS sequence"/>
</dbReference>
<dbReference type="EMBL" id="FNNZ01000006">
    <property type="protein sequence ID" value="SDW63567.1"/>
    <property type="molecule type" value="Genomic_DNA"/>
</dbReference>
<dbReference type="STRING" id="1058.SAMN05421783_106144"/>